<dbReference type="Pfam" id="PF04389">
    <property type="entry name" value="Peptidase_M28"/>
    <property type="match status" value="1"/>
</dbReference>
<organism evidence="2">
    <name type="scientific">marine metagenome</name>
    <dbReference type="NCBI Taxonomy" id="408172"/>
    <lineage>
        <taxon>unclassified sequences</taxon>
        <taxon>metagenomes</taxon>
        <taxon>ecological metagenomes</taxon>
    </lineage>
</organism>
<dbReference type="AlphaFoldDB" id="A0A381XXR7"/>
<dbReference type="Gene3D" id="3.40.630.10">
    <property type="entry name" value="Zn peptidases"/>
    <property type="match status" value="1"/>
</dbReference>
<dbReference type="InterPro" id="IPR045175">
    <property type="entry name" value="M28_fam"/>
</dbReference>
<gene>
    <name evidence="2" type="ORF">METZ01_LOCUS122116</name>
</gene>
<sequence length="592" mass="66142">MNIKIIIAISSVLIVLNNCTGPISTIVHGDLKFHVRYLASDELQGRFPGTNGSRKTAEYIRNQFKISGLTLLEDDGFQYFDVITDATLGYNNNLTIDQFNFSVEKDFIPLSFSQSTTLKAPIVFVGYGFNFQNDSLSWNDYSDADVSGKWALILRGTPDGNNPHGAYAKHSSLRKKVMIAKDHSAGGVIFISGVKFDESDNLVPLLYDQSQTNVSIPVIHVKRSVADFLFRKIGMNFYSLEDNINLTKEMFKSVDLKQTVSVTTDVTYKKVQTQNIVGRLPGSNEQLRDESIVIGAHYDHLGFGGKHSGSRRPDNNEIHNGADDNASGVSVMMKLAEEFSKSHNNNRSLVFVGFGAEEMGLLGSKYFVKSNIIDNDNIQIMINMDMVGRLDKKEKIISIGGTHTAVGLESEIETIISKSNLEHSFSPEGYGPSDHSSFYVSDIPVLFFFTGAHSDYHTPEDDAEKINYRGMKSISQLIYSIADHFSTMDERLVFQEAGPKTQEERQRFKVTLGIMPDYTYSETRGLRIDAVLKDKPAFNAGLEDGDIIIEMNGGSVDDIYEYMHRLSEFNRGDEVEVKVIRGKNEKTVTVNF</sequence>
<accession>A0A381XXR7</accession>
<dbReference type="PANTHER" id="PTHR12147">
    <property type="entry name" value="METALLOPEPTIDASE M28 FAMILY MEMBER"/>
    <property type="match status" value="1"/>
</dbReference>
<proteinExistence type="predicted"/>
<dbReference type="GO" id="GO:0006508">
    <property type="term" value="P:proteolysis"/>
    <property type="evidence" value="ECO:0007669"/>
    <property type="project" value="InterPro"/>
</dbReference>
<dbReference type="InterPro" id="IPR046450">
    <property type="entry name" value="PA_dom_sf"/>
</dbReference>
<dbReference type="Gene3D" id="2.30.42.10">
    <property type="match status" value="1"/>
</dbReference>
<dbReference type="SMART" id="SM00228">
    <property type="entry name" value="PDZ"/>
    <property type="match status" value="1"/>
</dbReference>
<reference evidence="2" key="1">
    <citation type="submission" date="2018-05" db="EMBL/GenBank/DDBJ databases">
        <authorList>
            <person name="Lanie J.A."/>
            <person name="Ng W.-L."/>
            <person name="Kazmierczak K.M."/>
            <person name="Andrzejewski T.M."/>
            <person name="Davidsen T.M."/>
            <person name="Wayne K.J."/>
            <person name="Tettelin H."/>
            <person name="Glass J.I."/>
            <person name="Rusch D."/>
            <person name="Podicherti R."/>
            <person name="Tsui H.-C.T."/>
            <person name="Winkler M.E."/>
        </authorList>
    </citation>
    <scope>NUCLEOTIDE SEQUENCE</scope>
</reference>
<dbReference type="Gene3D" id="3.50.30.30">
    <property type="match status" value="1"/>
</dbReference>
<name>A0A381XXR7_9ZZZZ</name>
<evidence type="ECO:0000259" key="1">
    <source>
        <dbReference type="SMART" id="SM00228"/>
    </source>
</evidence>
<feature type="domain" description="PDZ" evidence="1">
    <location>
        <begin position="510"/>
        <end position="583"/>
    </location>
</feature>
<dbReference type="InterPro" id="IPR001478">
    <property type="entry name" value="PDZ"/>
</dbReference>
<dbReference type="EMBL" id="UINC01016677">
    <property type="protein sequence ID" value="SVA69262.1"/>
    <property type="molecule type" value="Genomic_DNA"/>
</dbReference>
<dbReference type="Pfam" id="PF13180">
    <property type="entry name" value="PDZ_2"/>
    <property type="match status" value="1"/>
</dbReference>
<dbReference type="SUPFAM" id="SSF53187">
    <property type="entry name" value="Zn-dependent exopeptidases"/>
    <property type="match status" value="1"/>
</dbReference>
<dbReference type="InterPro" id="IPR003137">
    <property type="entry name" value="PA_domain"/>
</dbReference>
<dbReference type="Pfam" id="PF02225">
    <property type="entry name" value="PA"/>
    <property type="match status" value="1"/>
</dbReference>
<dbReference type="InterPro" id="IPR007484">
    <property type="entry name" value="Peptidase_M28"/>
</dbReference>
<dbReference type="InterPro" id="IPR036034">
    <property type="entry name" value="PDZ_sf"/>
</dbReference>
<evidence type="ECO:0000313" key="2">
    <source>
        <dbReference type="EMBL" id="SVA69262.1"/>
    </source>
</evidence>
<dbReference type="GO" id="GO:0008235">
    <property type="term" value="F:metalloexopeptidase activity"/>
    <property type="evidence" value="ECO:0007669"/>
    <property type="project" value="InterPro"/>
</dbReference>
<dbReference type="SUPFAM" id="SSF52025">
    <property type="entry name" value="PA domain"/>
    <property type="match status" value="1"/>
</dbReference>
<protein>
    <recommendedName>
        <fullName evidence="1">PDZ domain-containing protein</fullName>
    </recommendedName>
</protein>
<dbReference type="SUPFAM" id="SSF50156">
    <property type="entry name" value="PDZ domain-like"/>
    <property type="match status" value="1"/>
</dbReference>
<dbReference type="PANTHER" id="PTHR12147:SF26">
    <property type="entry name" value="PEPTIDASE M28 DOMAIN-CONTAINING PROTEIN"/>
    <property type="match status" value="1"/>
</dbReference>